<dbReference type="InterPro" id="IPR052035">
    <property type="entry name" value="ZnF_BED_domain_contain"/>
</dbReference>
<evidence type="ECO:0000313" key="8">
    <source>
        <dbReference type="Proteomes" id="UP000663829"/>
    </source>
</evidence>
<comment type="subcellular location">
    <subcellularLocation>
        <location evidence="1">Nucleus</location>
    </subcellularLocation>
</comment>
<dbReference type="OrthoDB" id="1607513at2759"/>
<protein>
    <recommendedName>
        <fullName evidence="9">Transposase</fullName>
    </recommendedName>
</protein>
<dbReference type="GO" id="GO:0008270">
    <property type="term" value="F:zinc ion binding"/>
    <property type="evidence" value="ECO:0007669"/>
    <property type="project" value="UniProtKB-KW"/>
</dbReference>
<dbReference type="AlphaFoldDB" id="A0A815CFS7"/>
<evidence type="ECO:0008006" key="9">
    <source>
        <dbReference type="Google" id="ProtNLM"/>
    </source>
</evidence>
<dbReference type="Proteomes" id="UP000681722">
    <property type="component" value="Unassembled WGS sequence"/>
</dbReference>
<dbReference type="EMBL" id="CAJNOQ010011714">
    <property type="protein sequence ID" value="CAF1283453.1"/>
    <property type="molecule type" value="Genomic_DNA"/>
</dbReference>
<dbReference type="GO" id="GO:0005634">
    <property type="term" value="C:nucleus"/>
    <property type="evidence" value="ECO:0007669"/>
    <property type="project" value="UniProtKB-SubCell"/>
</dbReference>
<dbReference type="PANTHER" id="PTHR46481">
    <property type="entry name" value="ZINC FINGER BED DOMAIN-CONTAINING PROTEIN 4"/>
    <property type="match status" value="1"/>
</dbReference>
<dbReference type="EMBL" id="CAJOBC010028964">
    <property type="protein sequence ID" value="CAF4080845.1"/>
    <property type="molecule type" value="Genomic_DNA"/>
</dbReference>
<sequence length="328" mass="37759">MRQQEPSYLIPTRNYFRDNIIKNAYEKVKLELQGQMKEAGFIAITTDMWTSDNKINHIAITTHFVDDHYILQNKAIKTLDYNDEHNADGIKERISKTLIDWKLLDIVICVVSDNTNIKVGRDLHLGWTGSFSHLLQTVIGEGSAVPNIRKRISSSYKAKQDLSTAQTTLALPTAQTTLALPTMDLVEDVCTRWNSSYYMIKRFVQKELSLVLCFTYPHFVRWLKDTSIITSIDFDLLKLLLHLFEPLEEITRAISSATNATACLVLPFLTVILNLLELDSTKIDTMRPAMLEQMKKWFSDAFSNKYYLLGTILDPRFKQFTFAQLNLF</sequence>
<evidence type="ECO:0000256" key="2">
    <source>
        <dbReference type="ARBA" id="ARBA00022723"/>
    </source>
</evidence>
<keyword evidence="2" id="KW-0479">Metal-binding</keyword>
<accession>A0A815CFS7</accession>
<keyword evidence="8" id="KW-1185">Reference proteome</keyword>
<evidence type="ECO:0000256" key="1">
    <source>
        <dbReference type="ARBA" id="ARBA00004123"/>
    </source>
</evidence>
<evidence type="ECO:0000256" key="3">
    <source>
        <dbReference type="ARBA" id="ARBA00022771"/>
    </source>
</evidence>
<gene>
    <name evidence="6" type="ORF">GPM918_LOCUS27671</name>
    <name evidence="7" type="ORF">SRO942_LOCUS28029</name>
</gene>
<name>A0A815CFS7_9BILA</name>
<dbReference type="SUPFAM" id="SSF53098">
    <property type="entry name" value="Ribonuclease H-like"/>
    <property type="match status" value="1"/>
</dbReference>
<keyword evidence="3" id="KW-0863">Zinc-finger</keyword>
<comment type="caution">
    <text evidence="6">The sequence shown here is derived from an EMBL/GenBank/DDBJ whole genome shotgun (WGS) entry which is preliminary data.</text>
</comment>
<reference evidence="6" key="1">
    <citation type="submission" date="2021-02" db="EMBL/GenBank/DDBJ databases">
        <authorList>
            <person name="Nowell W R."/>
        </authorList>
    </citation>
    <scope>NUCLEOTIDE SEQUENCE</scope>
</reference>
<dbReference type="PANTHER" id="PTHR46481:SF10">
    <property type="entry name" value="ZINC FINGER BED DOMAIN-CONTAINING PROTEIN 39"/>
    <property type="match status" value="1"/>
</dbReference>
<evidence type="ECO:0000256" key="5">
    <source>
        <dbReference type="ARBA" id="ARBA00023242"/>
    </source>
</evidence>
<evidence type="ECO:0000313" key="6">
    <source>
        <dbReference type="EMBL" id="CAF1283453.1"/>
    </source>
</evidence>
<dbReference type="InterPro" id="IPR012337">
    <property type="entry name" value="RNaseH-like_sf"/>
</dbReference>
<keyword evidence="5" id="KW-0539">Nucleus</keyword>
<evidence type="ECO:0000256" key="4">
    <source>
        <dbReference type="ARBA" id="ARBA00022833"/>
    </source>
</evidence>
<keyword evidence="4" id="KW-0862">Zinc</keyword>
<dbReference type="Proteomes" id="UP000663829">
    <property type="component" value="Unassembled WGS sequence"/>
</dbReference>
<proteinExistence type="predicted"/>
<organism evidence="6 8">
    <name type="scientific">Didymodactylos carnosus</name>
    <dbReference type="NCBI Taxonomy" id="1234261"/>
    <lineage>
        <taxon>Eukaryota</taxon>
        <taxon>Metazoa</taxon>
        <taxon>Spiralia</taxon>
        <taxon>Gnathifera</taxon>
        <taxon>Rotifera</taxon>
        <taxon>Eurotatoria</taxon>
        <taxon>Bdelloidea</taxon>
        <taxon>Philodinida</taxon>
        <taxon>Philodinidae</taxon>
        <taxon>Didymodactylos</taxon>
    </lineage>
</organism>
<evidence type="ECO:0000313" key="7">
    <source>
        <dbReference type="EMBL" id="CAF4080845.1"/>
    </source>
</evidence>